<dbReference type="AlphaFoldDB" id="A0A9D1A0Z2"/>
<keyword evidence="1" id="KW-0732">Signal</keyword>
<feature type="domain" description="SLH" evidence="2">
    <location>
        <begin position="352"/>
        <end position="413"/>
    </location>
</feature>
<feature type="domain" description="SLH" evidence="2">
    <location>
        <begin position="220"/>
        <end position="282"/>
    </location>
</feature>
<dbReference type="PANTHER" id="PTHR21666">
    <property type="entry name" value="PEPTIDASE-RELATED"/>
    <property type="match status" value="1"/>
</dbReference>
<name>A0A9D1A0Z2_9ACTN</name>
<reference evidence="3" key="1">
    <citation type="submission" date="2020-10" db="EMBL/GenBank/DDBJ databases">
        <authorList>
            <person name="Gilroy R."/>
        </authorList>
    </citation>
    <scope>NUCLEOTIDE SEQUENCE</scope>
    <source>
        <strain evidence="3">ChiGjej1B1-2707</strain>
    </source>
</reference>
<proteinExistence type="predicted"/>
<dbReference type="PANTHER" id="PTHR21666:SF270">
    <property type="entry name" value="MUREIN HYDROLASE ACTIVATOR ENVC"/>
    <property type="match status" value="1"/>
</dbReference>
<evidence type="ECO:0000313" key="4">
    <source>
        <dbReference type="Proteomes" id="UP000824261"/>
    </source>
</evidence>
<sequence>MTPHMFGASVRRTFFLAAVAAAFALTLTIAFAAPAGALPGVLQSTSAGPQDDSAVQAVPREASVDARAAVDDAYWAWPLPSVGTDHISQGFEGHGALDIWESEGAPIVASRSGVVSSVETTDYLDGYGICVVLYHHDGTSSLYAHMSSRIVEPGQEVEAGQVLGYVGSTGWSTGPHLHFEIITGTVLGWIWNGVEVDPYPYIVTNGVPNAVVAEPLEENSYWDVDYNDLGCWYAPFVKQATEMGLMAGTNDYFRPEDHISRGEVLTVLYRAATDASATDAPAYVNTTPFVDNTPGQFYTAAVNWAYRAGILSASSSEARPDDLITREELATFMHRYAQNVRYANAWADPSILNAALDVYEVSDWARSALAWTASTNILSGRVQGDGSTLLAPQEAATRAEMAKIIVVTIQTVG</sequence>
<dbReference type="PROSITE" id="PS51318">
    <property type="entry name" value="TAT"/>
    <property type="match status" value="1"/>
</dbReference>
<feature type="chain" id="PRO_5038997109" evidence="1">
    <location>
        <begin position="33"/>
        <end position="413"/>
    </location>
</feature>
<dbReference type="PROSITE" id="PS51272">
    <property type="entry name" value="SLH"/>
    <property type="match status" value="3"/>
</dbReference>
<dbReference type="GO" id="GO:0004222">
    <property type="term" value="F:metalloendopeptidase activity"/>
    <property type="evidence" value="ECO:0007669"/>
    <property type="project" value="TreeGrafter"/>
</dbReference>
<dbReference type="InterPro" id="IPR050570">
    <property type="entry name" value="Cell_wall_metabolism_enzyme"/>
</dbReference>
<reference evidence="3" key="2">
    <citation type="journal article" date="2021" name="PeerJ">
        <title>Extensive microbial diversity within the chicken gut microbiome revealed by metagenomics and culture.</title>
        <authorList>
            <person name="Gilroy R."/>
            <person name="Ravi A."/>
            <person name="Getino M."/>
            <person name="Pursley I."/>
            <person name="Horton D.L."/>
            <person name="Alikhan N.F."/>
            <person name="Baker D."/>
            <person name="Gharbi K."/>
            <person name="Hall N."/>
            <person name="Watson M."/>
            <person name="Adriaenssens E.M."/>
            <person name="Foster-Nyarko E."/>
            <person name="Jarju S."/>
            <person name="Secka A."/>
            <person name="Antonio M."/>
            <person name="Oren A."/>
            <person name="Chaudhuri R.R."/>
            <person name="La Ragione R."/>
            <person name="Hildebrand F."/>
            <person name="Pallen M.J."/>
        </authorList>
    </citation>
    <scope>NUCLEOTIDE SEQUENCE</scope>
    <source>
        <strain evidence="3">ChiGjej1B1-2707</strain>
    </source>
</reference>
<dbReference type="Pfam" id="PF00395">
    <property type="entry name" value="SLH"/>
    <property type="match status" value="3"/>
</dbReference>
<dbReference type="Proteomes" id="UP000824261">
    <property type="component" value="Unassembled WGS sequence"/>
</dbReference>
<dbReference type="CDD" id="cd12797">
    <property type="entry name" value="M23_peptidase"/>
    <property type="match status" value="1"/>
</dbReference>
<evidence type="ECO:0000259" key="2">
    <source>
        <dbReference type="PROSITE" id="PS51272"/>
    </source>
</evidence>
<protein>
    <submittedName>
        <fullName evidence="3">Peptidoglycan DD-metalloendopeptidase family protein</fullName>
    </submittedName>
</protein>
<dbReference type="InterPro" id="IPR011055">
    <property type="entry name" value="Dup_hybrid_motif"/>
</dbReference>
<dbReference type="EMBL" id="DVGB01000073">
    <property type="protein sequence ID" value="HIR01784.1"/>
    <property type="molecule type" value="Genomic_DNA"/>
</dbReference>
<dbReference type="InterPro" id="IPR016047">
    <property type="entry name" value="M23ase_b-sheet_dom"/>
</dbReference>
<accession>A0A9D1A0Z2</accession>
<dbReference type="SUPFAM" id="SSF51261">
    <property type="entry name" value="Duplicated hybrid motif"/>
    <property type="match status" value="1"/>
</dbReference>
<dbReference type="Pfam" id="PF01551">
    <property type="entry name" value="Peptidase_M23"/>
    <property type="match status" value="1"/>
</dbReference>
<feature type="signal peptide" evidence="1">
    <location>
        <begin position="1"/>
        <end position="32"/>
    </location>
</feature>
<organism evidence="3 4">
    <name type="scientific">Candidatus Aveggerthella stercoripullorum</name>
    <dbReference type="NCBI Taxonomy" id="2840688"/>
    <lineage>
        <taxon>Bacteria</taxon>
        <taxon>Bacillati</taxon>
        <taxon>Actinomycetota</taxon>
        <taxon>Coriobacteriia</taxon>
        <taxon>Eggerthellales</taxon>
        <taxon>Eggerthellaceae</taxon>
        <taxon>Eggerthellaceae incertae sedis</taxon>
        <taxon>Candidatus Aveggerthella</taxon>
    </lineage>
</organism>
<comment type="caution">
    <text evidence="3">The sequence shown here is derived from an EMBL/GenBank/DDBJ whole genome shotgun (WGS) entry which is preliminary data.</text>
</comment>
<dbReference type="Gene3D" id="2.70.70.10">
    <property type="entry name" value="Glucose Permease (Domain IIA)"/>
    <property type="match status" value="1"/>
</dbReference>
<feature type="domain" description="SLH" evidence="2">
    <location>
        <begin position="285"/>
        <end position="347"/>
    </location>
</feature>
<evidence type="ECO:0000256" key="1">
    <source>
        <dbReference type="SAM" id="SignalP"/>
    </source>
</evidence>
<dbReference type="InterPro" id="IPR006311">
    <property type="entry name" value="TAT_signal"/>
</dbReference>
<gene>
    <name evidence="3" type="ORF">IAA69_05935</name>
</gene>
<evidence type="ECO:0000313" key="3">
    <source>
        <dbReference type="EMBL" id="HIR01784.1"/>
    </source>
</evidence>
<dbReference type="InterPro" id="IPR001119">
    <property type="entry name" value="SLH_dom"/>
</dbReference>